<dbReference type="Pfam" id="PF00292">
    <property type="entry name" value="PAX"/>
    <property type="match status" value="1"/>
</dbReference>
<dbReference type="EMBL" id="WIUZ02000002">
    <property type="protein sequence ID" value="KAF9790571.1"/>
    <property type="molecule type" value="Genomic_DNA"/>
</dbReference>
<evidence type="ECO:0000256" key="1">
    <source>
        <dbReference type="ARBA" id="ARBA00022724"/>
    </source>
</evidence>
<evidence type="ECO:0000313" key="3">
    <source>
        <dbReference type="EMBL" id="KAF9790571.1"/>
    </source>
</evidence>
<keyword evidence="1" id="KW-0563">Paired box</keyword>
<dbReference type="Proteomes" id="UP000736335">
    <property type="component" value="Unassembled WGS sequence"/>
</dbReference>
<evidence type="ECO:0000313" key="4">
    <source>
        <dbReference type="Proteomes" id="UP000736335"/>
    </source>
</evidence>
<organism evidence="3 4">
    <name type="scientific">Thelephora terrestris</name>
    <dbReference type="NCBI Taxonomy" id="56493"/>
    <lineage>
        <taxon>Eukaryota</taxon>
        <taxon>Fungi</taxon>
        <taxon>Dikarya</taxon>
        <taxon>Basidiomycota</taxon>
        <taxon>Agaricomycotina</taxon>
        <taxon>Agaricomycetes</taxon>
        <taxon>Thelephorales</taxon>
        <taxon>Thelephoraceae</taxon>
        <taxon>Thelephora</taxon>
    </lineage>
</organism>
<name>A0A9P6HNT3_9AGAM</name>
<dbReference type="Gene3D" id="1.10.10.10">
    <property type="entry name" value="Winged helix-like DNA-binding domain superfamily/Winged helix DNA-binding domain"/>
    <property type="match status" value="1"/>
</dbReference>
<reference evidence="3" key="1">
    <citation type="journal article" date="2020" name="Nat. Commun.">
        <title>Large-scale genome sequencing of mycorrhizal fungi provides insights into the early evolution of symbiotic traits.</title>
        <authorList>
            <person name="Miyauchi S."/>
            <person name="Kiss E."/>
            <person name="Kuo A."/>
            <person name="Drula E."/>
            <person name="Kohler A."/>
            <person name="Sanchez-Garcia M."/>
            <person name="Morin E."/>
            <person name="Andreopoulos B."/>
            <person name="Barry K.W."/>
            <person name="Bonito G."/>
            <person name="Buee M."/>
            <person name="Carver A."/>
            <person name="Chen C."/>
            <person name="Cichocki N."/>
            <person name="Clum A."/>
            <person name="Culley D."/>
            <person name="Crous P.W."/>
            <person name="Fauchery L."/>
            <person name="Girlanda M."/>
            <person name="Hayes R.D."/>
            <person name="Keri Z."/>
            <person name="LaButti K."/>
            <person name="Lipzen A."/>
            <person name="Lombard V."/>
            <person name="Magnuson J."/>
            <person name="Maillard F."/>
            <person name="Murat C."/>
            <person name="Nolan M."/>
            <person name="Ohm R.A."/>
            <person name="Pangilinan J."/>
            <person name="Pereira M.F."/>
            <person name="Perotto S."/>
            <person name="Peter M."/>
            <person name="Pfister S."/>
            <person name="Riley R."/>
            <person name="Sitrit Y."/>
            <person name="Stielow J.B."/>
            <person name="Szollosi G."/>
            <person name="Zifcakova L."/>
            <person name="Stursova M."/>
            <person name="Spatafora J.W."/>
            <person name="Tedersoo L."/>
            <person name="Vaario L.M."/>
            <person name="Yamada A."/>
            <person name="Yan M."/>
            <person name="Wang P."/>
            <person name="Xu J."/>
            <person name="Bruns T."/>
            <person name="Baldrian P."/>
            <person name="Vilgalys R."/>
            <person name="Dunand C."/>
            <person name="Henrissat B."/>
            <person name="Grigoriev I.V."/>
            <person name="Hibbett D."/>
            <person name="Nagy L.G."/>
            <person name="Martin F.M."/>
        </authorList>
    </citation>
    <scope>NUCLEOTIDE SEQUENCE</scope>
    <source>
        <strain evidence="3">UH-Tt-Lm1</strain>
    </source>
</reference>
<keyword evidence="4" id="KW-1185">Reference proteome</keyword>
<proteinExistence type="predicted"/>
<dbReference type="InterPro" id="IPR036388">
    <property type="entry name" value="WH-like_DNA-bd_sf"/>
</dbReference>
<dbReference type="InterPro" id="IPR009057">
    <property type="entry name" value="Homeodomain-like_sf"/>
</dbReference>
<dbReference type="PROSITE" id="PS51057">
    <property type="entry name" value="PAIRED_2"/>
    <property type="match status" value="1"/>
</dbReference>
<gene>
    <name evidence="3" type="ORF">BJ322DRAFT_999904</name>
</gene>
<sequence>MKGKPVSEDVGWIVVNMKAKGLSASEISDYTMVSVRQVYRILGRYDRTGRVVTRHEVETRGRSRKLLLSDFEAWLVHNGCDIFLDEIQRKLLEEYGLGMSLSGIWRSLRRSGYSMKKVDTSLCV</sequence>
<dbReference type="OrthoDB" id="3264182at2759"/>
<dbReference type="GO" id="GO:0006355">
    <property type="term" value="P:regulation of DNA-templated transcription"/>
    <property type="evidence" value="ECO:0007669"/>
    <property type="project" value="InterPro"/>
</dbReference>
<protein>
    <recommendedName>
        <fullName evidence="2">Paired domain-containing protein</fullName>
    </recommendedName>
</protein>
<comment type="caution">
    <text evidence="3">The sequence shown here is derived from an EMBL/GenBank/DDBJ whole genome shotgun (WGS) entry which is preliminary data.</text>
</comment>
<dbReference type="InterPro" id="IPR001523">
    <property type="entry name" value="Paired_dom"/>
</dbReference>
<dbReference type="SUPFAM" id="SSF46689">
    <property type="entry name" value="Homeodomain-like"/>
    <property type="match status" value="1"/>
</dbReference>
<dbReference type="GO" id="GO:0003677">
    <property type="term" value="F:DNA binding"/>
    <property type="evidence" value="ECO:0007669"/>
    <property type="project" value="InterPro"/>
</dbReference>
<accession>A0A9P6HNT3</accession>
<dbReference type="AlphaFoldDB" id="A0A9P6HNT3"/>
<reference evidence="3" key="2">
    <citation type="submission" date="2020-11" db="EMBL/GenBank/DDBJ databases">
        <authorList>
            <consortium name="DOE Joint Genome Institute"/>
            <person name="Kuo A."/>
            <person name="Miyauchi S."/>
            <person name="Kiss E."/>
            <person name="Drula E."/>
            <person name="Kohler A."/>
            <person name="Sanchez-Garcia M."/>
            <person name="Andreopoulos B."/>
            <person name="Barry K.W."/>
            <person name="Bonito G."/>
            <person name="Buee M."/>
            <person name="Carver A."/>
            <person name="Chen C."/>
            <person name="Cichocki N."/>
            <person name="Clum A."/>
            <person name="Culley D."/>
            <person name="Crous P.W."/>
            <person name="Fauchery L."/>
            <person name="Girlanda M."/>
            <person name="Hayes R."/>
            <person name="Keri Z."/>
            <person name="Labutti K."/>
            <person name="Lipzen A."/>
            <person name="Lombard V."/>
            <person name="Magnuson J."/>
            <person name="Maillard F."/>
            <person name="Morin E."/>
            <person name="Murat C."/>
            <person name="Nolan M."/>
            <person name="Ohm R."/>
            <person name="Pangilinan J."/>
            <person name="Pereira M."/>
            <person name="Perotto S."/>
            <person name="Peter M."/>
            <person name="Riley R."/>
            <person name="Sitrit Y."/>
            <person name="Stielow B."/>
            <person name="Szollosi G."/>
            <person name="Zifcakova L."/>
            <person name="Stursova M."/>
            <person name="Spatafora J.W."/>
            <person name="Tedersoo L."/>
            <person name="Vaario L.-M."/>
            <person name="Yamada A."/>
            <person name="Yan M."/>
            <person name="Wang P."/>
            <person name="Xu J."/>
            <person name="Bruns T."/>
            <person name="Baldrian P."/>
            <person name="Vilgalys R."/>
            <person name="Henrissat B."/>
            <person name="Grigoriev I.V."/>
            <person name="Hibbett D."/>
            <person name="Nagy L.G."/>
            <person name="Martin F.M."/>
        </authorList>
    </citation>
    <scope>NUCLEOTIDE SEQUENCE</scope>
    <source>
        <strain evidence="3">UH-Tt-Lm1</strain>
    </source>
</reference>
<feature type="domain" description="Paired" evidence="2">
    <location>
        <begin position="1"/>
        <end position="111"/>
    </location>
</feature>
<evidence type="ECO:0000259" key="2">
    <source>
        <dbReference type="PROSITE" id="PS51057"/>
    </source>
</evidence>